<name>A0A6J7PL52_9ZZZZ</name>
<gene>
    <name evidence="1" type="ORF">UFOPK4043_00828</name>
</gene>
<accession>A0A6J7PL52</accession>
<protein>
    <submittedName>
        <fullName evidence="1">Unannotated protein</fullName>
    </submittedName>
</protein>
<dbReference type="EMBL" id="CAFBPA010000110">
    <property type="protein sequence ID" value="CAB5006176.1"/>
    <property type="molecule type" value="Genomic_DNA"/>
</dbReference>
<evidence type="ECO:0000313" key="1">
    <source>
        <dbReference type="EMBL" id="CAB5006176.1"/>
    </source>
</evidence>
<dbReference type="AlphaFoldDB" id="A0A6J7PL52"/>
<proteinExistence type="predicted"/>
<sequence>MVHPGFMLEQWMQIFELIQSGGLVPLTPTCCELSEIPQILSGLEDRTFTGKAVATLATS</sequence>
<reference evidence="1" key="1">
    <citation type="submission" date="2020-05" db="EMBL/GenBank/DDBJ databases">
        <authorList>
            <person name="Chiriac C."/>
            <person name="Salcher M."/>
            <person name="Ghai R."/>
            <person name="Kavagutti S V."/>
        </authorList>
    </citation>
    <scope>NUCLEOTIDE SEQUENCE</scope>
</reference>
<organism evidence="1">
    <name type="scientific">freshwater metagenome</name>
    <dbReference type="NCBI Taxonomy" id="449393"/>
    <lineage>
        <taxon>unclassified sequences</taxon>
        <taxon>metagenomes</taxon>
        <taxon>ecological metagenomes</taxon>
    </lineage>
</organism>